<dbReference type="GO" id="GO:0004806">
    <property type="term" value="F:triacylglycerol lipase activity"/>
    <property type="evidence" value="ECO:0007669"/>
    <property type="project" value="InterPro"/>
</dbReference>
<evidence type="ECO:0000313" key="4">
    <source>
        <dbReference type="Proteomes" id="UP000694255"/>
    </source>
</evidence>
<dbReference type="InterPro" id="IPR021771">
    <property type="entry name" value="Triacylglycerol_lipase_N"/>
</dbReference>
<dbReference type="InterPro" id="IPR002641">
    <property type="entry name" value="PNPLA_dom"/>
</dbReference>
<dbReference type="Pfam" id="PF01734">
    <property type="entry name" value="Patatin"/>
    <property type="match status" value="1"/>
</dbReference>
<dbReference type="PANTHER" id="PTHR14226:SF44">
    <property type="entry name" value="TRIACYLGLYCEROL LIPASE 3"/>
    <property type="match status" value="1"/>
</dbReference>
<dbReference type="AlphaFoldDB" id="A0A8J5UK58"/>
<evidence type="ECO:0000259" key="2">
    <source>
        <dbReference type="PROSITE" id="PS51635"/>
    </source>
</evidence>
<dbReference type="InterPro" id="IPR050301">
    <property type="entry name" value="NTE"/>
</dbReference>
<dbReference type="CDD" id="cd07229">
    <property type="entry name" value="Pat_TGL3_like"/>
    <property type="match status" value="1"/>
</dbReference>
<dbReference type="RefSeq" id="XP_049265395.1">
    <property type="nucleotide sequence ID" value="XM_049404850.1"/>
</dbReference>
<dbReference type="PANTHER" id="PTHR14226">
    <property type="entry name" value="NEUROPATHY TARGET ESTERASE/SWISS CHEESE D.MELANOGASTER"/>
    <property type="match status" value="1"/>
</dbReference>
<dbReference type="PROSITE" id="PS51635">
    <property type="entry name" value="PNPLA"/>
    <property type="match status" value="1"/>
</dbReference>
<organism evidence="3 4">
    <name type="scientific">[Candida] subhashii</name>
    <dbReference type="NCBI Taxonomy" id="561895"/>
    <lineage>
        <taxon>Eukaryota</taxon>
        <taxon>Fungi</taxon>
        <taxon>Dikarya</taxon>
        <taxon>Ascomycota</taxon>
        <taxon>Saccharomycotina</taxon>
        <taxon>Pichiomycetes</taxon>
        <taxon>Debaryomycetaceae</taxon>
        <taxon>Spathaspora</taxon>
    </lineage>
</organism>
<accession>A0A8J5UK58</accession>
<reference evidence="3 4" key="1">
    <citation type="journal article" date="2021" name="DNA Res.">
        <title>Genome analysis of Candida subhashii reveals its hybrid nature and dual mitochondrial genome conformations.</title>
        <authorList>
            <person name="Mixao V."/>
            <person name="Hegedusova E."/>
            <person name="Saus E."/>
            <person name="Pryszcz L.P."/>
            <person name="Cillingova A."/>
            <person name="Nosek J."/>
            <person name="Gabaldon T."/>
        </authorList>
    </citation>
    <scope>NUCLEOTIDE SEQUENCE [LARGE SCALE GENOMIC DNA]</scope>
    <source>
        <strain evidence="3 4">CBS 10753</strain>
    </source>
</reference>
<gene>
    <name evidence="3" type="ORF">J8A68_001219</name>
</gene>
<dbReference type="GO" id="GO:0006641">
    <property type="term" value="P:triglyceride metabolic process"/>
    <property type="evidence" value="ECO:0007669"/>
    <property type="project" value="UniProtKB-ARBA"/>
</dbReference>
<proteinExistence type="predicted"/>
<comment type="caution">
    <text evidence="1">Lacks conserved residue(s) required for the propagation of feature annotation.</text>
</comment>
<dbReference type="Pfam" id="PF11815">
    <property type="entry name" value="DUF3336"/>
    <property type="match status" value="1"/>
</dbReference>
<evidence type="ECO:0000313" key="3">
    <source>
        <dbReference type="EMBL" id="KAG7665163.1"/>
    </source>
</evidence>
<dbReference type="GeneID" id="73468020"/>
<comment type="caution">
    <text evidence="3">The sequence shown here is derived from an EMBL/GenBank/DDBJ whole genome shotgun (WGS) entry which is preliminary data.</text>
</comment>
<evidence type="ECO:0000256" key="1">
    <source>
        <dbReference type="PROSITE-ProRule" id="PRU01161"/>
    </source>
</evidence>
<name>A0A8J5UK58_9ASCO</name>
<keyword evidence="4" id="KW-1185">Reference proteome</keyword>
<feature type="domain" description="PNPLA" evidence="2">
    <location>
        <begin position="154"/>
        <end position="335"/>
    </location>
</feature>
<protein>
    <submittedName>
        <fullName evidence="3">TGL3</fullName>
    </submittedName>
</protein>
<sequence length="559" mass="64503">MYTRKDPLNEYLKVMNNVESYKEWKVTAMAIDKLTNMDIWRQNFISKHYDYYLINERIKLLKEARENQDYQQIMSLLRSGLIRNFGGISQKSLYLKAYMGTKYKIEEYINEVLSCLDYLNETLANDDDEFIMNSKQLKLDFFHDARQSFGCTALLLQGGSLFGLCHLGVVKALYFKGLLPRIIAGSAVGAAVASLVCTLSDEELVPILLNTGEVMKDIDSLNHDVDERYGNVIENVVKKGYSQDILVFLKFVRDTIGDVTFEEAYMKTEKILNIVVHPTSQAVPSLLNYITAPNVIIWTAIYASIGTGVLSDNVQLYVKDFNNEIVLQNPLINVKFMKPQDVTYQQQYFKFKDTENGEEKETVISHRDSPYTRLTELFNVNHFVISLARPYLAPLINNDLKHYHSYGKIKYEKTSKGKSLKVGGSEPSKNIKVQTTKATGYNFTKRLRNLASMEINHRLNVMNKLGMLNDVMKRFFIDEKPPTLQSFASIREVTIVPELRYLMKDFGRVFDVHKMSENIPYWVLVGERSVWPLFPLLHSRCAIEFALDDLYNFHRKRGI</sequence>
<dbReference type="EMBL" id="JAGSYN010000051">
    <property type="protein sequence ID" value="KAG7665163.1"/>
    <property type="molecule type" value="Genomic_DNA"/>
</dbReference>
<dbReference type="OrthoDB" id="10049244at2759"/>
<dbReference type="Proteomes" id="UP000694255">
    <property type="component" value="Unassembled WGS sequence"/>
</dbReference>